<keyword evidence="6" id="KW-0863">Zinc-finger</keyword>
<dbReference type="GO" id="GO:0010484">
    <property type="term" value="F:histone H3 acetyltransferase activity"/>
    <property type="evidence" value="ECO:0007669"/>
    <property type="project" value="TreeGrafter"/>
</dbReference>
<dbReference type="Pfam" id="PF17772">
    <property type="entry name" value="zf-MYST"/>
    <property type="match status" value="1"/>
</dbReference>
<feature type="compositionally biased region" description="Basic and acidic residues" evidence="15">
    <location>
        <begin position="262"/>
        <end position="272"/>
    </location>
</feature>
<evidence type="ECO:0000256" key="10">
    <source>
        <dbReference type="ARBA" id="ARBA00023015"/>
    </source>
</evidence>
<dbReference type="GO" id="GO:0003682">
    <property type="term" value="F:chromatin binding"/>
    <property type="evidence" value="ECO:0007669"/>
    <property type="project" value="TreeGrafter"/>
</dbReference>
<feature type="active site" description="Proton donor/acceptor" evidence="13">
    <location>
        <position position="735"/>
    </location>
</feature>
<organism evidence="17 18">
    <name type="scientific">Allacma fusca</name>
    <dbReference type="NCBI Taxonomy" id="39272"/>
    <lineage>
        <taxon>Eukaryota</taxon>
        <taxon>Metazoa</taxon>
        <taxon>Ecdysozoa</taxon>
        <taxon>Arthropoda</taxon>
        <taxon>Hexapoda</taxon>
        <taxon>Collembola</taxon>
        <taxon>Symphypleona</taxon>
        <taxon>Sminthuridae</taxon>
        <taxon>Allacma</taxon>
    </lineage>
</organism>
<feature type="region of interest" description="Disordered" evidence="15">
    <location>
        <begin position="1"/>
        <end position="435"/>
    </location>
</feature>
<keyword evidence="8" id="KW-0156">Chromatin regulator</keyword>
<dbReference type="InterPro" id="IPR002717">
    <property type="entry name" value="HAT_MYST-type"/>
</dbReference>
<feature type="compositionally biased region" description="Basic and acidic residues" evidence="15">
    <location>
        <begin position="341"/>
        <end position="360"/>
    </location>
</feature>
<feature type="compositionally biased region" description="Polar residues" evidence="15">
    <location>
        <begin position="1"/>
        <end position="15"/>
    </location>
</feature>
<keyword evidence="4" id="KW-0808">Transferase</keyword>
<sequence length="842" mass="92060">MQRNRSQAQGNSPGPTSSAVVTRSRSASSSRTSNTGSSSSGSSSSASSSSSSSSGSDSDSSSSDTEASRASSRQSRTSRASRSSQKSTSVTPKKTTATAGKSAGGSKKPPNTQAPTSTSSNNAPASKARISGSVTNTSTVPKSKPAVKNARRKSIIASSSESESVVDSTPVIKKVGSKPPSTSISVKKPPTQAAVKAAIKRKQQQQQKQQAAKSNANKNSGKKSNANASSSSKQALTGSPSVQRKLMKSIFSPENSSEDTDTDSKPKIEKVKSKPNVVCNGSSSTKFVKNGGTGNKKKGANQSEDKKKKAAVAPSKPATSSSASASSSASSSCSSSDSSSDSEKKNEELVNNDSESKKDSSPSSASRKRPVTRRQRGAVKSKTIPTTTTFNQSALTKPQSQVATLWDSDFSDEPKSLARAPTKSNQKSRKLTEEDEEALEREKKCPFPCCNSQGHLSGKYSTHSMLTTCPKYHGFTPEECKENADERTKREIERKKYYVPNQPHHKKAIKLSQEAKNWVSKTKELKAHDTVDGLCSQYDLSLWNDALAVAAQRIETEQGEGLGHRSVAMGRWEMSCWCASPYPEPLCQCRRLFICEFCLKPVQSGTVLRRHCAKCVWRHPPGDEIYRKERLSVWEVDGKSQKTYCQNLCLLAKCFLDHKTLYLDVDPFLFYVMTLADNTGCHIVGYFSKEKNSFLNYNVSCILTLPPYQRQGFGRLLIEFSYLLTRVEGKVGSPEKPLSDLGLISYRSYWKDAVLRRLCACASREMNVKDLSMELGVTSADLISTLQFLGMLKYWKGKHLVLKKQDVLEEYLERVRRRGEQRSIDSSCLRWRPYQPPPESQS</sequence>
<evidence type="ECO:0000256" key="11">
    <source>
        <dbReference type="ARBA" id="ARBA00023163"/>
    </source>
</evidence>
<accession>A0A8J2KMW2</accession>
<proteinExistence type="inferred from homology"/>
<dbReference type="GO" id="GO:0010485">
    <property type="term" value="F:histone H4 acetyltransferase activity"/>
    <property type="evidence" value="ECO:0007669"/>
    <property type="project" value="TreeGrafter"/>
</dbReference>
<evidence type="ECO:0000259" key="16">
    <source>
        <dbReference type="PROSITE" id="PS51726"/>
    </source>
</evidence>
<dbReference type="PANTHER" id="PTHR10615">
    <property type="entry name" value="HISTONE ACETYLTRANSFERASE"/>
    <property type="match status" value="1"/>
</dbReference>
<dbReference type="InterPro" id="IPR002515">
    <property type="entry name" value="Znf_C2H2C"/>
</dbReference>
<name>A0A8J2KMW2_9HEXA</name>
<feature type="compositionally biased region" description="Low complexity" evidence="15">
    <location>
        <begin position="311"/>
        <end position="339"/>
    </location>
</feature>
<feature type="compositionally biased region" description="Low complexity" evidence="15">
    <location>
        <begin position="204"/>
        <end position="235"/>
    </location>
</feature>
<comment type="caution">
    <text evidence="17">The sequence shown here is derived from an EMBL/GenBank/DDBJ whole genome shotgun (WGS) entry which is preliminary data.</text>
</comment>
<evidence type="ECO:0000256" key="6">
    <source>
        <dbReference type="ARBA" id="ARBA00022771"/>
    </source>
</evidence>
<dbReference type="GO" id="GO:0008270">
    <property type="term" value="F:zinc ion binding"/>
    <property type="evidence" value="ECO:0007669"/>
    <property type="project" value="UniProtKB-KW"/>
</dbReference>
<keyword evidence="7" id="KW-0862">Zinc</keyword>
<evidence type="ECO:0000256" key="14">
    <source>
        <dbReference type="RuleBase" id="RU361211"/>
    </source>
</evidence>
<feature type="compositionally biased region" description="Polar residues" evidence="15">
    <location>
        <begin position="90"/>
        <end position="99"/>
    </location>
</feature>
<dbReference type="FunFam" id="3.40.630.30:FF:000001">
    <property type="entry name" value="Histone acetyltransferase"/>
    <property type="match status" value="1"/>
</dbReference>
<evidence type="ECO:0000256" key="12">
    <source>
        <dbReference type="ARBA" id="ARBA00023242"/>
    </source>
</evidence>
<evidence type="ECO:0000256" key="5">
    <source>
        <dbReference type="ARBA" id="ARBA00022723"/>
    </source>
</evidence>
<keyword evidence="18" id="KW-1185">Reference proteome</keyword>
<comment type="similarity">
    <text evidence="2 14">Belongs to the MYST (SAS/MOZ) family.</text>
</comment>
<reference evidence="17" key="1">
    <citation type="submission" date="2021-06" db="EMBL/GenBank/DDBJ databases">
        <authorList>
            <person name="Hodson N. C."/>
            <person name="Mongue J. A."/>
            <person name="Jaron S. K."/>
        </authorList>
    </citation>
    <scope>NUCLEOTIDE SEQUENCE</scope>
</reference>
<comment type="subcellular location">
    <subcellularLocation>
        <location evidence="1 14">Nucleus</location>
    </subcellularLocation>
</comment>
<dbReference type="InterPro" id="IPR040706">
    <property type="entry name" value="Zf-MYST"/>
</dbReference>
<feature type="compositionally biased region" description="Polar residues" evidence="15">
    <location>
        <begin position="383"/>
        <end position="403"/>
    </location>
</feature>
<evidence type="ECO:0000256" key="9">
    <source>
        <dbReference type="ARBA" id="ARBA00022990"/>
    </source>
</evidence>
<evidence type="ECO:0000256" key="1">
    <source>
        <dbReference type="ARBA" id="ARBA00004123"/>
    </source>
</evidence>
<dbReference type="PANTHER" id="PTHR10615:SF161">
    <property type="entry name" value="HISTONE ACETYLTRANSFERASE KAT7"/>
    <property type="match status" value="1"/>
</dbReference>
<dbReference type="EC" id="2.3.1.48" evidence="3 14"/>
<dbReference type="EMBL" id="CAJVCH010446636">
    <property type="protein sequence ID" value="CAG7819322.1"/>
    <property type="molecule type" value="Genomic_DNA"/>
</dbReference>
<dbReference type="GO" id="GO:0003712">
    <property type="term" value="F:transcription coregulator activity"/>
    <property type="evidence" value="ECO:0007669"/>
    <property type="project" value="TreeGrafter"/>
</dbReference>
<dbReference type="OrthoDB" id="787137at2759"/>
<feature type="compositionally biased region" description="Polar residues" evidence="15">
    <location>
        <begin position="109"/>
        <end position="124"/>
    </location>
</feature>
<evidence type="ECO:0000256" key="4">
    <source>
        <dbReference type="ARBA" id="ARBA00022679"/>
    </source>
</evidence>
<dbReference type="GO" id="GO:0006357">
    <property type="term" value="P:regulation of transcription by RNA polymerase II"/>
    <property type="evidence" value="ECO:0007669"/>
    <property type="project" value="TreeGrafter"/>
</dbReference>
<evidence type="ECO:0000256" key="7">
    <source>
        <dbReference type="ARBA" id="ARBA00022833"/>
    </source>
</evidence>
<evidence type="ECO:0000256" key="2">
    <source>
        <dbReference type="ARBA" id="ARBA00010107"/>
    </source>
</evidence>
<feature type="compositionally biased region" description="Low complexity" evidence="15">
    <location>
        <begin position="16"/>
        <end position="89"/>
    </location>
</feature>
<evidence type="ECO:0000256" key="3">
    <source>
        <dbReference type="ARBA" id="ARBA00013184"/>
    </source>
</evidence>
<keyword evidence="11" id="KW-0804">Transcription</keyword>
<keyword evidence="10" id="KW-0805">Transcription regulation</keyword>
<evidence type="ECO:0000256" key="15">
    <source>
        <dbReference type="SAM" id="MobiDB-lite"/>
    </source>
</evidence>
<protein>
    <recommendedName>
        <fullName evidence="3 14">Histone acetyltransferase</fullName>
        <ecNumber evidence="3 14">2.3.1.48</ecNumber>
    </recommendedName>
</protein>
<keyword evidence="9" id="KW-0007">Acetylation</keyword>
<dbReference type="Pfam" id="PF01530">
    <property type="entry name" value="zf-C2HC"/>
    <property type="match status" value="1"/>
</dbReference>
<evidence type="ECO:0000313" key="17">
    <source>
        <dbReference type="EMBL" id="CAG7819322.1"/>
    </source>
</evidence>
<feature type="compositionally biased region" description="Basic residues" evidence="15">
    <location>
        <begin position="366"/>
        <end position="379"/>
    </location>
</feature>
<dbReference type="PROSITE" id="PS51802">
    <property type="entry name" value="ZF_CCHHC"/>
    <property type="match status" value="1"/>
</dbReference>
<evidence type="ECO:0000256" key="13">
    <source>
        <dbReference type="PIRSR" id="PIRSR602717-51"/>
    </source>
</evidence>
<dbReference type="Pfam" id="PF01853">
    <property type="entry name" value="MOZ_SAS"/>
    <property type="match status" value="1"/>
</dbReference>
<feature type="compositionally biased region" description="Polar residues" evidence="15">
    <location>
        <begin position="132"/>
        <end position="141"/>
    </location>
</feature>
<keyword evidence="12 14" id="KW-0539">Nucleus</keyword>
<evidence type="ECO:0000313" key="18">
    <source>
        <dbReference type="Proteomes" id="UP000708208"/>
    </source>
</evidence>
<evidence type="ECO:0000256" key="8">
    <source>
        <dbReference type="ARBA" id="ARBA00022853"/>
    </source>
</evidence>
<dbReference type="PROSITE" id="PS51726">
    <property type="entry name" value="MYST_HAT"/>
    <property type="match status" value="1"/>
</dbReference>
<dbReference type="InterPro" id="IPR050603">
    <property type="entry name" value="MYST_HAT"/>
</dbReference>
<feature type="domain" description="MYST-type HAT" evidence="16">
    <location>
        <begin position="559"/>
        <end position="833"/>
    </location>
</feature>
<dbReference type="FunFam" id="1.10.10.10:FF:000022">
    <property type="entry name" value="Histone acetyltransferase"/>
    <property type="match status" value="1"/>
</dbReference>
<comment type="catalytic activity">
    <reaction evidence="14">
        <text>L-lysyl-[protein] + acetyl-CoA = N(6)-acetyl-L-lysyl-[protein] + CoA + H(+)</text>
        <dbReference type="Rhea" id="RHEA:45948"/>
        <dbReference type="Rhea" id="RHEA-COMP:9752"/>
        <dbReference type="Rhea" id="RHEA-COMP:10731"/>
        <dbReference type="ChEBI" id="CHEBI:15378"/>
        <dbReference type="ChEBI" id="CHEBI:29969"/>
        <dbReference type="ChEBI" id="CHEBI:57287"/>
        <dbReference type="ChEBI" id="CHEBI:57288"/>
        <dbReference type="ChEBI" id="CHEBI:61930"/>
        <dbReference type="EC" id="2.3.1.48"/>
    </reaction>
</comment>
<gene>
    <name evidence="17" type="ORF">AFUS01_LOCUS29780</name>
</gene>
<keyword evidence="5" id="KW-0479">Metal-binding</keyword>
<dbReference type="Proteomes" id="UP000708208">
    <property type="component" value="Unassembled WGS sequence"/>
</dbReference>
<feature type="compositionally biased region" description="Low complexity" evidence="15">
    <location>
        <begin position="155"/>
        <end position="168"/>
    </location>
</feature>
<dbReference type="AlphaFoldDB" id="A0A8J2KMW2"/>
<dbReference type="GO" id="GO:0036409">
    <property type="term" value="C:histone H3-K14 acetyltransferase complex"/>
    <property type="evidence" value="ECO:0007669"/>
    <property type="project" value="TreeGrafter"/>
</dbReference>